<feature type="transmembrane region" description="Helical" evidence="2">
    <location>
        <begin position="6"/>
        <end position="23"/>
    </location>
</feature>
<reference evidence="3" key="1">
    <citation type="journal article" date="2023" name="Comput. Struct. Biotechnol. J.">
        <title>Discovery of a novel marine Bacteroidetes with a rich repertoire of carbohydrate-active enzymes.</title>
        <authorList>
            <person name="Chen B."/>
            <person name="Liu G."/>
            <person name="Chen Q."/>
            <person name="Wang H."/>
            <person name="Liu L."/>
            <person name="Tang K."/>
        </authorList>
    </citation>
    <scope>NUCLEOTIDE SEQUENCE</scope>
    <source>
        <strain evidence="3">TK19036</strain>
    </source>
</reference>
<feature type="transmembrane region" description="Helical" evidence="2">
    <location>
        <begin position="152"/>
        <end position="169"/>
    </location>
</feature>
<accession>A0AA49GT35</accession>
<keyword evidence="2" id="KW-0812">Transmembrane</keyword>
<dbReference type="EMBL" id="CP120682">
    <property type="protein sequence ID" value="WKN36944.1"/>
    <property type="molecule type" value="Genomic_DNA"/>
</dbReference>
<evidence type="ECO:0000256" key="1">
    <source>
        <dbReference type="SAM" id="Coils"/>
    </source>
</evidence>
<protein>
    <submittedName>
        <fullName evidence="3">Uncharacterized protein</fullName>
    </submittedName>
</protein>
<feature type="coiled-coil region" evidence="1">
    <location>
        <begin position="77"/>
        <end position="151"/>
    </location>
</feature>
<feature type="transmembrane region" description="Helical" evidence="2">
    <location>
        <begin position="175"/>
        <end position="193"/>
    </location>
</feature>
<name>A0AA49GT35_9BACT</name>
<evidence type="ECO:0000256" key="2">
    <source>
        <dbReference type="SAM" id="Phobius"/>
    </source>
</evidence>
<reference evidence="3" key="2">
    <citation type="journal article" date="2024" name="Antonie Van Leeuwenhoek">
        <title>Roseihalotalea indica gen. nov., sp. nov., a halophilic Bacteroidetes from mesopelagic Southwest Indian Ocean with higher carbohydrate metabolic potential.</title>
        <authorList>
            <person name="Chen B."/>
            <person name="Zhang M."/>
            <person name="Lin D."/>
            <person name="Ye J."/>
            <person name="Tang K."/>
        </authorList>
    </citation>
    <scope>NUCLEOTIDE SEQUENCE</scope>
    <source>
        <strain evidence="3">TK19036</strain>
    </source>
</reference>
<proteinExistence type="predicted"/>
<dbReference type="PROSITE" id="PS51257">
    <property type="entry name" value="PROKAR_LIPOPROTEIN"/>
    <property type="match status" value="1"/>
</dbReference>
<evidence type="ECO:0000313" key="3">
    <source>
        <dbReference type="EMBL" id="WKN36944.1"/>
    </source>
</evidence>
<keyword evidence="1" id="KW-0175">Coiled coil</keyword>
<dbReference type="AlphaFoldDB" id="A0AA49GT35"/>
<keyword evidence="2" id="KW-0472">Membrane</keyword>
<gene>
    <name evidence="3" type="ORF">K4G66_31755</name>
</gene>
<organism evidence="3">
    <name type="scientific">Roseihalotalea indica</name>
    <dbReference type="NCBI Taxonomy" id="2867963"/>
    <lineage>
        <taxon>Bacteria</taxon>
        <taxon>Pseudomonadati</taxon>
        <taxon>Bacteroidota</taxon>
        <taxon>Cytophagia</taxon>
        <taxon>Cytophagales</taxon>
        <taxon>Catalimonadaceae</taxon>
        <taxon>Roseihalotalea</taxon>
    </lineage>
</organism>
<sequence>MQTKPILWVMMIALCASAMLSGCQTSKTAYGNSHYFKQTPRASAQTAEPASEKLPSEAPKTLEVSLNTEVQSPESMIQHAQAQLEKAIAKSENETLKAQAKRVNALAESMQQENTTAREQKAQRRALRKEIKELKKEIKAAPNETNDLDKNLKIALILLIAGIILGVIPVLPIQIIGWLAFLAGLVFLLIWLVNEA</sequence>
<keyword evidence="2" id="KW-1133">Transmembrane helix</keyword>